<organism evidence="1 2">
    <name type="scientific">Streptococcus dysgalactiae subsp. equisimilis</name>
    <name type="common">Streptococcus equisimilis</name>
    <dbReference type="NCBI Taxonomy" id="119602"/>
    <lineage>
        <taxon>Bacteria</taxon>
        <taxon>Bacillati</taxon>
        <taxon>Bacillota</taxon>
        <taxon>Bacilli</taxon>
        <taxon>Lactobacillales</taxon>
        <taxon>Streptococcaceae</taxon>
        <taxon>Streptococcus</taxon>
    </lineage>
</organism>
<accession>A0AB38Y2P1</accession>
<proteinExistence type="predicted"/>
<protein>
    <submittedName>
        <fullName evidence="1">Uncharacterized protein</fullName>
    </submittedName>
</protein>
<dbReference type="EMBL" id="CP125360">
    <property type="protein sequence ID" value="WHM79632.1"/>
    <property type="molecule type" value="Genomic_DNA"/>
</dbReference>
<gene>
    <name evidence="1" type="ORF">OPT59_02725</name>
</gene>
<dbReference type="Proteomes" id="UP001237475">
    <property type="component" value="Chromosome"/>
</dbReference>
<sequence>MKSLHHKSILDCTELEEEIHQAEMDNIMNLIFELPDYDCELSVTYIDDYHKHHWSPYFLESNLHRAQELLQNEDLKNGVDVFLTKDNDLAFKSYGQGYSYQDKDGLLTALVTVKCYGEGMVPIDMSKVFDSPSHELEQTLSL</sequence>
<name>A0AB38Y2P1_STREQ</name>
<reference evidence="1" key="1">
    <citation type="submission" date="2023-04" db="EMBL/GenBank/DDBJ databases">
        <title>Complete genomes of S. dygalactiae subsp equisimilis isolates causing bacteremia in cancer patients.</title>
        <authorList>
            <person name="Anand S."/>
            <person name="Arias J."/>
            <person name="Delafuente J."/>
            <person name="Elgamal H."/>
            <person name="Prevost T."/>
            <person name="Liu X."/>
            <person name="Kalia A."/>
        </authorList>
    </citation>
    <scope>NUCLEOTIDE SEQUENCE</scope>
    <source>
        <strain evidence="1">UT_120444</strain>
    </source>
</reference>
<evidence type="ECO:0000313" key="2">
    <source>
        <dbReference type="Proteomes" id="UP001237475"/>
    </source>
</evidence>
<dbReference type="AlphaFoldDB" id="A0AB38Y2P1"/>
<evidence type="ECO:0000313" key="1">
    <source>
        <dbReference type="EMBL" id="WHM79632.1"/>
    </source>
</evidence>
<dbReference type="RefSeq" id="WP_283151518.1">
    <property type="nucleotide sequence ID" value="NZ_CP125360.1"/>
</dbReference>